<comment type="caution">
    <text evidence="2">The sequence shown here is derived from an EMBL/GenBank/DDBJ whole genome shotgun (WGS) entry which is preliminary data.</text>
</comment>
<evidence type="ECO:0000313" key="2">
    <source>
        <dbReference type="EMBL" id="MEA9357489.1"/>
    </source>
</evidence>
<feature type="transmembrane region" description="Helical" evidence="1">
    <location>
        <begin position="7"/>
        <end position="25"/>
    </location>
</feature>
<keyword evidence="1" id="KW-0472">Membrane</keyword>
<sequence>MKSKKNILIIVLAALVVARIVIVVLENKKADHTLLSPTATPAEIQVINPDANLSKAPEEAVTSQNPAVPSDLCQSMRDHYQTLSEVQKMEKTSIRFVNIHKKVDGVVYRTRFFYKDSSESEIPTYLLYREDHNEEDHLIETSPYKKGPQYLKIEKAPGTIIYTEEGVNIGADQDLFLHYENKVLKDLQGVSPQRPEKDFIECRF</sequence>
<accession>A0ABU5VWQ3</accession>
<proteinExistence type="predicted"/>
<gene>
    <name evidence="2" type="ORF">SHI21_14775</name>
</gene>
<keyword evidence="1" id="KW-0812">Transmembrane</keyword>
<reference evidence="2 3" key="1">
    <citation type="submission" date="2023-11" db="EMBL/GenBank/DDBJ databases">
        <title>A Novel Polar Bacteriovorax (B. antarcticus) Isolated from the Biocrust in Antarctica.</title>
        <authorList>
            <person name="Mun W."/>
            <person name="Choi S.Y."/>
            <person name="Mitchell R.J."/>
        </authorList>
    </citation>
    <scope>NUCLEOTIDE SEQUENCE [LARGE SCALE GENOMIC DNA]</scope>
    <source>
        <strain evidence="2 3">PP10</strain>
    </source>
</reference>
<name>A0ABU5VWQ3_9BACT</name>
<keyword evidence="1" id="KW-1133">Transmembrane helix</keyword>
<keyword evidence="3" id="KW-1185">Reference proteome</keyword>
<dbReference type="EMBL" id="JAYGJQ010000002">
    <property type="protein sequence ID" value="MEA9357489.1"/>
    <property type="molecule type" value="Genomic_DNA"/>
</dbReference>
<dbReference type="Proteomes" id="UP001302274">
    <property type="component" value="Unassembled WGS sequence"/>
</dbReference>
<protein>
    <submittedName>
        <fullName evidence="2">Uncharacterized protein</fullName>
    </submittedName>
</protein>
<evidence type="ECO:0000313" key="3">
    <source>
        <dbReference type="Proteomes" id="UP001302274"/>
    </source>
</evidence>
<organism evidence="2 3">
    <name type="scientific">Bacteriovorax antarcticus</name>
    <dbReference type="NCBI Taxonomy" id="3088717"/>
    <lineage>
        <taxon>Bacteria</taxon>
        <taxon>Pseudomonadati</taxon>
        <taxon>Bdellovibrionota</taxon>
        <taxon>Bacteriovoracia</taxon>
        <taxon>Bacteriovoracales</taxon>
        <taxon>Bacteriovoracaceae</taxon>
        <taxon>Bacteriovorax</taxon>
    </lineage>
</organism>
<evidence type="ECO:0000256" key="1">
    <source>
        <dbReference type="SAM" id="Phobius"/>
    </source>
</evidence>
<dbReference type="RefSeq" id="WP_323577511.1">
    <property type="nucleotide sequence ID" value="NZ_JAYGJQ010000002.1"/>
</dbReference>